<name>A0A6G1C9U2_9ORYZ</name>
<evidence type="ECO:0000256" key="3">
    <source>
        <dbReference type="ARBA" id="ARBA00022691"/>
    </source>
</evidence>
<proteinExistence type="inferred from homology"/>
<accession>A0A6G1C9U2</accession>
<dbReference type="EMBL" id="SPHZ02000010">
    <property type="protein sequence ID" value="KAF0896959.1"/>
    <property type="molecule type" value="Genomic_DNA"/>
</dbReference>
<comment type="similarity">
    <text evidence="4">Belongs to the class I-like SAM-binding methyltransferase superfamily. Cation-independent O-methyltransferase family. COMT subfamily.</text>
</comment>
<dbReference type="GO" id="GO:0046983">
    <property type="term" value="F:protein dimerization activity"/>
    <property type="evidence" value="ECO:0007669"/>
    <property type="project" value="InterPro"/>
</dbReference>
<dbReference type="PROSITE" id="PS51683">
    <property type="entry name" value="SAM_OMT_II"/>
    <property type="match status" value="1"/>
</dbReference>
<dbReference type="InterPro" id="IPR001077">
    <property type="entry name" value="COMT_C"/>
</dbReference>
<dbReference type="InterPro" id="IPR029063">
    <property type="entry name" value="SAM-dependent_MTases_sf"/>
</dbReference>
<dbReference type="AlphaFoldDB" id="A0A6G1C9U2"/>
<comment type="caution">
    <text evidence="8">The sequence shown here is derived from an EMBL/GenBank/DDBJ whole genome shotgun (WGS) entry which is preliminary data.</text>
</comment>
<dbReference type="InterPro" id="IPR012967">
    <property type="entry name" value="COMT_dimerisation"/>
</dbReference>
<evidence type="ECO:0000256" key="4">
    <source>
        <dbReference type="ARBA" id="ARBA00034481"/>
    </source>
</evidence>
<dbReference type="FunFam" id="1.10.10.10:FF:000213">
    <property type="entry name" value="Coniferyl alcohol 9-O-methyltransferase"/>
    <property type="match status" value="1"/>
</dbReference>
<evidence type="ECO:0008006" key="10">
    <source>
        <dbReference type="Google" id="ProtNLM"/>
    </source>
</evidence>
<gene>
    <name evidence="8" type="ORF">E2562_030964</name>
</gene>
<dbReference type="InterPro" id="IPR036388">
    <property type="entry name" value="WH-like_DNA-bd_sf"/>
</dbReference>
<keyword evidence="2" id="KW-0808">Transferase</keyword>
<evidence type="ECO:0000313" key="9">
    <source>
        <dbReference type="Proteomes" id="UP000479710"/>
    </source>
</evidence>
<feature type="domain" description="O-methyltransferase dimerisation" evidence="7">
    <location>
        <begin position="24"/>
        <end position="108"/>
    </location>
</feature>
<dbReference type="Pfam" id="PF08100">
    <property type="entry name" value="Dimerisation"/>
    <property type="match status" value="1"/>
</dbReference>
<keyword evidence="1" id="KW-0489">Methyltransferase</keyword>
<organism evidence="8 9">
    <name type="scientific">Oryza meyeriana var. granulata</name>
    <dbReference type="NCBI Taxonomy" id="110450"/>
    <lineage>
        <taxon>Eukaryota</taxon>
        <taxon>Viridiplantae</taxon>
        <taxon>Streptophyta</taxon>
        <taxon>Embryophyta</taxon>
        <taxon>Tracheophyta</taxon>
        <taxon>Spermatophyta</taxon>
        <taxon>Magnoliopsida</taxon>
        <taxon>Liliopsida</taxon>
        <taxon>Poales</taxon>
        <taxon>Poaceae</taxon>
        <taxon>BOP clade</taxon>
        <taxon>Oryzoideae</taxon>
        <taxon>Oryzeae</taxon>
        <taxon>Oryzinae</taxon>
        <taxon>Oryza</taxon>
        <taxon>Oryza meyeriana</taxon>
    </lineage>
</organism>
<dbReference type="OrthoDB" id="2410195at2759"/>
<dbReference type="SUPFAM" id="SSF46785">
    <property type="entry name" value="Winged helix' DNA-binding domain"/>
    <property type="match status" value="1"/>
</dbReference>
<evidence type="ECO:0000256" key="1">
    <source>
        <dbReference type="ARBA" id="ARBA00022603"/>
    </source>
</evidence>
<dbReference type="FunFam" id="3.40.50.150:FF:000185">
    <property type="entry name" value="O-methyltransferase family protein"/>
    <property type="match status" value="1"/>
</dbReference>
<dbReference type="InterPro" id="IPR016461">
    <property type="entry name" value="COMT-like"/>
</dbReference>
<dbReference type="PIRSF" id="PIRSF005739">
    <property type="entry name" value="O-mtase"/>
    <property type="match status" value="1"/>
</dbReference>
<feature type="domain" description="O-methyltransferase C-terminal" evidence="6">
    <location>
        <begin position="152"/>
        <end position="348"/>
    </location>
</feature>
<dbReference type="GO" id="GO:0008171">
    <property type="term" value="F:O-methyltransferase activity"/>
    <property type="evidence" value="ECO:0007669"/>
    <property type="project" value="InterPro"/>
</dbReference>
<sequence length="366" mass="39565">MAAQAPTMLTPTDDELLQAQADLWRHSLYYITSLSLQCVVKLGVPTAIHRAGGASSLPDLVTALSLPPAKLPFLRRLMRLLVYSGVFAADDTTEAGTYRLTALSCLLVDGAVDSHGHPSQVPTVLAMGSRHCIEAAMGFTEWFKKDPAAVPSLFEHVHGATPFDESMANLDPESDALLNEGLAAHDSSGFATVLRECRDVFQGVQSLTYCRGGDGAAARAIVEAFPHINCTVLDFPRVIGNKKADGVVNYVAGDLLHFIPPAQAVLLKVVLHHWSDEDCVKILAQCKKAIPPREAGGKVIIIDIVLSSASGPLLEAELLMDVGMMLVSKGRQRDENEWCSIFKKASFSDYKIVKKLGIRGVFEVYP</sequence>
<dbReference type="Gene3D" id="1.10.10.10">
    <property type="entry name" value="Winged helix-like DNA-binding domain superfamily/Winged helix DNA-binding domain"/>
    <property type="match status" value="1"/>
</dbReference>
<dbReference type="PANTHER" id="PTHR11746">
    <property type="entry name" value="O-METHYLTRANSFERASE"/>
    <property type="match status" value="1"/>
</dbReference>
<dbReference type="SUPFAM" id="SSF53335">
    <property type="entry name" value="S-adenosyl-L-methionine-dependent methyltransferases"/>
    <property type="match status" value="1"/>
</dbReference>
<protein>
    <recommendedName>
        <fullName evidence="10">O-methyltransferase domain-containing protein</fullName>
    </recommendedName>
</protein>
<reference evidence="8 9" key="1">
    <citation type="submission" date="2019-11" db="EMBL/GenBank/DDBJ databases">
        <title>Whole genome sequence of Oryza granulata.</title>
        <authorList>
            <person name="Li W."/>
        </authorList>
    </citation>
    <scope>NUCLEOTIDE SEQUENCE [LARGE SCALE GENOMIC DNA]</scope>
    <source>
        <strain evidence="9">cv. Menghai</strain>
        <tissue evidence="8">Leaf</tissue>
    </source>
</reference>
<dbReference type="GO" id="GO:0032259">
    <property type="term" value="P:methylation"/>
    <property type="evidence" value="ECO:0007669"/>
    <property type="project" value="UniProtKB-KW"/>
</dbReference>
<evidence type="ECO:0000259" key="7">
    <source>
        <dbReference type="Pfam" id="PF08100"/>
    </source>
</evidence>
<dbReference type="Proteomes" id="UP000479710">
    <property type="component" value="Unassembled WGS sequence"/>
</dbReference>
<evidence type="ECO:0000259" key="6">
    <source>
        <dbReference type="Pfam" id="PF00891"/>
    </source>
</evidence>
<feature type="active site" description="Proton acceptor" evidence="5">
    <location>
        <position position="272"/>
    </location>
</feature>
<dbReference type="InterPro" id="IPR036390">
    <property type="entry name" value="WH_DNA-bd_sf"/>
</dbReference>
<evidence type="ECO:0000256" key="2">
    <source>
        <dbReference type="ARBA" id="ARBA00022679"/>
    </source>
</evidence>
<dbReference type="Gene3D" id="3.40.50.150">
    <property type="entry name" value="Vaccinia Virus protein VP39"/>
    <property type="match status" value="1"/>
</dbReference>
<evidence type="ECO:0000313" key="8">
    <source>
        <dbReference type="EMBL" id="KAF0896959.1"/>
    </source>
</evidence>
<keyword evidence="3" id="KW-0949">S-adenosyl-L-methionine</keyword>
<evidence type="ECO:0000256" key="5">
    <source>
        <dbReference type="PIRSR" id="PIRSR005739-1"/>
    </source>
</evidence>
<dbReference type="Pfam" id="PF00891">
    <property type="entry name" value="Methyltransf_2"/>
    <property type="match status" value="1"/>
</dbReference>
<keyword evidence="9" id="KW-1185">Reference proteome</keyword>